<dbReference type="AlphaFoldDB" id="A0A9D5HWU7"/>
<dbReference type="OrthoDB" id="343266at2759"/>
<dbReference type="Proteomes" id="UP001067231">
    <property type="component" value="Unassembled WGS sequence"/>
</dbReference>
<protein>
    <submittedName>
        <fullName evidence="1">C2H2 finger domain-containing protein</fullName>
    </submittedName>
</protein>
<evidence type="ECO:0000313" key="1">
    <source>
        <dbReference type="EMBL" id="KAJ1606740.1"/>
    </source>
</evidence>
<reference evidence="1" key="1">
    <citation type="submission" date="2022-10" db="EMBL/GenBank/DDBJ databases">
        <title>Adaptive evolution leads to modifications in subtelomeric GC content in a zoonotic Cryptosporidium species.</title>
        <authorList>
            <person name="Li J."/>
            <person name="Feng Y."/>
            <person name="Xiao L."/>
        </authorList>
    </citation>
    <scope>NUCLEOTIDE SEQUENCE</scope>
    <source>
        <strain evidence="1">33844</strain>
    </source>
</reference>
<name>A0A9D5HWU7_9CRYT</name>
<comment type="caution">
    <text evidence="1">The sequence shown here is derived from an EMBL/GenBank/DDBJ whole genome shotgun (WGS) entry which is preliminary data.</text>
</comment>
<accession>A0A9D5HWU7</accession>
<sequence>MQYCNDHNSFFSREHVENIIQENKQLIYGIHSFRKKAGREDILRPLVSRLQKNLFLLASLTNQPKTPKNSIANAISRSILSSDYSVDNKRAISQHTISNTTPSMALNSPLLSSNNVQSVYFEANNAEFRNNDHRNSEQQSLQSCDNPGNISNPLSKLCFDSVAPISTEFDSQSIGVPMGNSSTNSNYIQNQNNEHFICRYCQRKCRNQI</sequence>
<dbReference type="EMBL" id="JAPCXC010000071">
    <property type="protein sequence ID" value="KAJ1606740.1"/>
    <property type="molecule type" value="Genomic_DNA"/>
</dbReference>
<gene>
    <name evidence="1" type="ORF">OJ253_2622</name>
</gene>
<organism evidence="1">
    <name type="scientific">Cryptosporidium canis</name>
    <dbReference type="NCBI Taxonomy" id="195482"/>
    <lineage>
        <taxon>Eukaryota</taxon>
        <taxon>Sar</taxon>
        <taxon>Alveolata</taxon>
        <taxon>Apicomplexa</taxon>
        <taxon>Conoidasida</taxon>
        <taxon>Coccidia</taxon>
        <taxon>Eucoccidiorida</taxon>
        <taxon>Eimeriorina</taxon>
        <taxon>Cryptosporidiidae</taxon>
        <taxon>Cryptosporidium</taxon>
    </lineage>
</organism>
<proteinExistence type="predicted"/>